<comment type="caution">
    <text evidence="2">The sequence shown here is derived from an EMBL/GenBank/DDBJ whole genome shotgun (WGS) entry which is preliminary data.</text>
</comment>
<evidence type="ECO:0000313" key="2">
    <source>
        <dbReference type="EMBL" id="GGJ63364.1"/>
    </source>
</evidence>
<keyword evidence="1" id="KW-1133">Transmembrane helix</keyword>
<name>A0A917P5Y4_9DEIO</name>
<evidence type="ECO:0000313" key="3">
    <source>
        <dbReference type="Proteomes" id="UP000635726"/>
    </source>
</evidence>
<keyword evidence="1" id="KW-0472">Membrane</keyword>
<keyword evidence="1" id="KW-0812">Transmembrane</keyword>
<protein>
    <submittedName>
        <fullName evidence="2">Uncharacterized protein</fullName>
    </submittedName>
</protein>
<reference evidence="2" key="2">
    <citation type="submission" date="2020-09" db="EMBL/GenBank/DDBJ databases">
        <authorList>
            <person name="Sun Q."/>
            <person name="Ohkuma M."/>
        </authorList>
    </citation>
    <scope>NUCLEOTIDE SEQUENCE</scope>
    <source>
        <strain evidence="2">JCM 14371</strain>
    </source>
</reference>
<evidence type="ECO:0000256" key="1">
    <source>
        <dbReference type="SAM" id="Phobius"/>
    </source>
</evidence>
<proteinExistence type="predicted"/>
<dbReference type="EMBL" id="BMOE01000001">
    <property type="protein sequence ID" value="GGJ63364.1"/>
    <property type="molecule type" value="Genomic_DNA"/>
</dbReference>
<dbReference type="RefSeq" id="WP_188960550.1">
    <property type="nucleotide sequence ID" value="NZ_BMOE01000001.1"/>
</dbReference>
<organism evidence="2 3">
    <name type="scientific">Deinococcus aquiradiocola</name>
    <dbReference type="NCBI Taxonomy" id="393059"/>
    <lineage>
        <taxon>Bacteria</taxon>
        <taxon>Thermotogati</taxon>
        <taxon>Deinococcota</taxon>
        <taxon>Deinococci</taxon>
        <taxon>Deinococcales</taxon>
        <taxon>Deinococcaceae</taxon>
        <taxon>Deinococcus</taxon>
    </lineage>
</organism>
<gene>
    <name evidence="2" type="ORF">GCM10008939_04090</name>
</gene>
<reference evidence="2" key="1">
    <citation type="journal article" date="2014" name="Int. J. Syst. Evol. Microbiol.">
        <title>Complete genome sequence of Corynebacterium casei LMG S-19264T (=DSM 44701T), isolated from a smear-ripened cheese.</title>
        <authorList>
            <consortium name="US DOE Joint Genome Institute (JGI-PGF)"/>
            <person name="Walter F."/>
            <person name="Albersmeier A."/>
            <person name="Kalinowski J."/>
            <person name="Ruckert C."/>
        </authorList>
    </citation>
    <scope>NUCLEOTIDE SEQUENCE</scope>
    <source>
        <strain evidence="2">JCM 14371</strain>
    </source>
</reference>
<keyword evidence="3" id="KW-1185">Reference proteome</keyword>
<sequence>MALWLFVILILCSASFVLYLTYGPLRRAPNVASLRLVAAVQYLAAVVLAVARLLGKA</sequence>
<accession>A0A917P5Y4</accession>
<dbReference type="Proteomes" id="UP000635726">
    <property type="component" value="Unassembled WGS sequence"/>
</dbReference>
<dbReference type="AlphaFoldDB" id="A0A917P5Y4"/>
<feature type="transmembrane region" description="Helical" evidence="1">
    <location>
        <begin position="33"/>
        <end position="54"/>
    </location>
</feature>